<dbReference type="Pfam" id="PF01551">
    <property type="entry name" value="Peptidase_M23"/>
    <property type="match status" value="2"/>
</dbReference>
<dbReference type="GO" id="GO:0004222">
    <property type="term" value="F:metalloendopeptidase activity"/>
    <property type="evidence" value="ECO:0007669"/>
    <property type="project" value="TreeGrafter"/>
</dbReference>
<name>A0A2A6E8Q3_TANFO</name>
<dbReference type="CDD" id="cd12797">
    <property type="entry name" value="M23_peptidase"/>
    <property type="match status" value="1"/>
</dbReference>
<accession>A0A2A6E8Q3</accession>
<evidence type="ECO:0000259" key="2">
    <source>
        <dbReference type="Pfam" id="PF01551"/>
    </source>
</evidence>
<dbReference type="RefSeq" id="WP_097530991.1">
    <property type="nucleotide sequence ID" value="NZ_NSLJ01000007.1"/>
</dbReference>
<reference evidence="3 4" key="1">
    <citation type="submission" date="2017-09" db="EMBL/GenBank/DDBJ databases">
        <title>Phase variable restriction modification systems are present in the genome sequences of periodontal pathogens Prevotella intermedia, Tannerella forsythia and Porphyromonas gingivalis.</title>
        <authorList>
            <person name="Haigh R.D."/>
            <person name="Crawford L."/>
            <person name="Ralph J."/>
            <person name="Wanford J."/>
            <person name="Vartoukian S.R."/>
            <person name="Hijazib K."/>
            <person name="Wade W."/>
            <person name="Oggioni M.R."/>
        </authorList>
    </citation>
    <scope>NUCLEOTIDE SEQUENCE [LARGE SCALE GENOMIC DNA]</scope>
    <source>
        <strain evidence="3 4">WW11663</strain>
    </source>
</reference>
<keyword evidence="1" id="KW-0732">Signal</keyword>
<feature type="domain" description="M23ase beta-sheet core" evidence="2">
    <location>
        <begin position="46"/>
        <end position="113"/>
    </location>
</feature>
<comment type="caution">
    <text evidence="3">The sequence shown here is derived from an EMBL/GenBank/DDBJ whole genome shotgun (WGS) entry which is preliminary data.</text>
</comment>
<organism evidence="3 4">
    <name type="scientific">Tannerella forsythia</name>
    <name type="common">Bacteroides forsythus</name>
    <dbReference type="NCBI Taxonomy" id="28112"/>
    <lineage>
        <taxon>Bacteria</taxon>
        <taxon>Pseudomonadati</taxon>
        <taxon>Bacteroidota</taxon>
        <taxon>Bacteroidia</taxon>
        <taxon>Bacteroidales</taxon>
        <taxon>Tannerellaceae</taxon>
        <taxon>Tannerella</taxon>
    </lineage>
</organism>
<protein>
    <submittedName>
        <fullName evidence="3">Peptidase M23</fullName>
    </submittedName>
</protein>
<dbReference type="SUPFAM" id="SSF51261">
    <property type="entry name" value="Duplicated hybrid motif"/>
    <property type="match status" value="1"/>
</dbReference>
<evidence type="ECO:0000313" key="3">
    <source>
        <dbReference type="EMBL" id="PDP44369.1"/>
    </source>
</evidence>
<dbReference type="Proteomes" id="UP000219259">
    <property type="component" value="Unassembled WGS sequence"/>
</dbReference>
<dbReference type="AlphaFoldDB" id="A0A2A6E8Q3"/>
<dbReference type="InterPro" id="IPR011055">
    <property type="entry name" value="Dup_hybrid_motif"/>
</dbReference>
<feature type="domain" description="M23ase beta-sheet core" evidence="2">
    <location>
        <begin position="133"/>
        <end position="168"/>
    </location>
</feature>
<evidence type="ECO:0000313" key="4">
    <source>
        <dbReference type="Proteomes" id="UP000219259"/>
    </source>
</evidence>
<sequence>MNKWKKMLLVCLGLTGLTVSAQTFRSPVDIPILLSGNFGELRNNHFHSGIDFKTQGVEGKNIRAVKDGYVSRILVSPWGYGHALYVKHPDSTMSVYGHLRNFAGHIATYVKEQQYAQERFSVDLSPEPSQFPVKAGELIALSGNTGSSGGPHLHFEIRDLRTGEPVDPIVYYKDKIKDTRPPKVRSVMICPVGGQGVVNGSQQKQRIKVVTAKDGRQSVTGKTEAWGKIGFSIHIDDYMNGTSNVYGVKEITMRVDGKEMFHSYQDRFSFDETRYLNAWVDFAEWRGKKSFYTKTFVEPGNRLRFMTSKNRGYLTVDEARTYHIEFELTDAFGNTGRLALAVTGRPQTILPPDTAGATHFYHSGENRFGASGIRMHIPRGNLYNDLYFRHSSYADTAYYSEVHTVHDTPVPLHRNGHLSLHLLADTLADKGKYGIVSVDGRRKNWIGGSYRDGWIDADITELGKRYAVDADTVPPVITAVDSSLWRSKEMIILRLTDNLSGIEEYRGEIDGRFALFELDGKKATARYFFDRQRLTRGRHTLRMTVTDGCENRTVYHADFEW</sequence>
<dbReference type="InterPro" id="IPR016047">
    <property type="entry name" value="M23ase_b-sheet_dom"/>
</dbReference>
<feature type="signal peptide" evidence="1">
    <location>
        <begin position="1"/>
        <end position="21"/>
    </location>
</feature>
<dbReference type="Gene3D" id="2.70.70.10">
    <property type="entry name" value="Glucose Permease (Domain IIA)"/>
    <property type="match status" value="1"/>
</dbReference>
<dbReference type="PANTHER" id="PTHR21666:SF285">
    <property type="entry name" value="M23 FAMILY METALLOPEPTIDASE"/>
    <property type="match status" value="1"/>
</dbReference>
<dbReference type="InterPro" id="IPR050570">
    <property type="entry name" value="Cell_wall_metabolism_enzyme"/>
</dbReference>
<dbReference type="PANTHER" id="PTHR21666">
    <property type="entry name" value="PEPTIDASE-RELATED"/>
    <property type="match status" value="1"/>
</dbReference>
<feature type="chain" id="PRO_5012088621" evidence="1">
    <location>
        <begin position="22"/>
        <end position="561"/>
    </location>
</feature>
<dbReference type="EMBL" id="NSLJ01000007">
    <property type="protein sequence ID" value="PDP44369.1"/>
    <property type="molecule type" value="Genomic_DNA"/>
</dbReference>
<evidence type="ECO:0000256" key="1">
    <source>
        <dbReference type="SAM" id="SignalP"/>
    </source>
</evidence>
<gene>
    <name evidence="3" type="ORF">CLI86_03735</name>
</gene>
<proteinExistence type="predicted"/>